<sequence>MLQLMTQAAQPGAAADAGPVLPQGFAQAVAMRAEGARDDGTLLAADGFGEQLLLTADVAASEPPEVAVEAPRVEQPETDAPDLPSAEQWLSSMLDQRAVSIQARESGTARQPGEVSTGRSMAEPAALPVQANVPRGELPDALRTAGPAAVPLQALVLPSKAQAETPQALAQPVAAEPLDAQLLSQLERLGGHAGQASAANLQPAVPQSQALEQKLTLQAPEAKWGEQMLNALRDSVELQMRHNVQHASIRLDPPELGSLEIYLSHESGRLNVQISAAQGDVARLLQQTSERLRQELVGQNFVQVDVQVAADSQSGRQQARQERPLPFEDEPVLAARPVEETRQAAGQAGDVLVTV</sequence>
<dbReference type="PANTHER" id="PTHR37533">
    <property type="entry name" value="FLAGELLAR HOOK-LENGTH CONTROL PROTEIN"/>
    <property type="match status" value="1"/>
</dbReference>
<dbReference type="InterPro" id="IPR052563">
    <property type="entry name" value="FliK"/>
</dbReference>
<feature type="region of interest" description="Disordered" evidence="1">
    <location>
        <begin position="313"/>
        <end position="332"/>
    </location>
</feature>
<protein>
    <recommendedName>
        <fullName evidence="2">Flagellar hook-length control protein-like C-terminal domain-containing protein</fullName>
    </recommendedName>
</protein>
<dbReference type="CDD" id="cd17470">
    <property type="entry name" value="T3SS_Flik_C"/>
    <property type="match status" value="1"/>
</dbReference>
<dbReference type="Proteomes" id="UP000583387">
    <property type="component" value="Unassembled WGS sequence"/>
</dbReference>
<dbReference type="PANTHER" id="PTHR37533:SF2">
    <property type="entry name" value="FLAGELLAR HOOK-LENGTH CONTROL PROTEIN"/>
    <property type="match status" value="1"/>
</dbReference>
<keyword evidence="4" id="KW-1185">Reference proteome</keyword>
<dbReference type="Pfam" id="PF02120">
    <property type="entry name" value="Flg_hook"/>
    <property type="match status" value="1"/>
</dbReference>
<evidence type="ECO:0000313" key="3">
    <source>
        <dbReference type="EMBL" id="CAD5110219.1"/>
    </source>
</evidence>
<accession>A0A7U7ES79</accession>
<dbReference type="Gene3D" id="3.30.750.140">
    <property type="match status" value="1"/>
</dbReference>
<dbReference type="AlphaFoldDB" id="A0A7U7ES79"/>
<dbReference type="EMBL" id="CAJFCI010000082">
    <property type="protein sequence ID" value="CAD5110219.1"/>
    <property type="molecule type" value="Genomic_DNA"/>
</dbReference>
<name>A0A7U7ES79_9GAMM</name>
<organism evidence="3 4">
    <name type="scientific">Zestomonas carbonaria</name>
    <dbReference type="NCBI Taxonomy" id="2762745"/>
    <lineage>
        <taxon>Bacteria</taxon>
        <taxon>Pseudomonadati</taxon>
        <taxon>Pseudomonadota</taxon>
        <taxon>Gammaproteobacteria</taxon>
        <taxon>Pseudomonadales</taxon>
        <taxon>Pseudomonadaceae</taxon>
        <taxon>Zestomonas</taxon>
    </lineage>
</organism>
<evidence type="ECO:0000313" key="4">
    <source>
        <dbReference type="Proteomes" id="UP000583387"/>
    </source>
</evidence>
<comment type="caution">
    <text evidence="3">The sequence shown here is derived from an EMBL/GenBank/DDBJ whole genome shotgun (WGS) entry which is preliminary data.</text>
</comment>
<reference evidence="3 4" key="1">
    <citation type="submission" date="2020-08" db="EMBL/GenBank/DDBJ databases">
        <authorList>
            <person name="Criscuolo A."/>
        </authorList>
    </citation>
    <scope>NUCLEOTIDE SEQUENCE [LARGE SCALE GENOMIC DNA]</scope>
    <source>
        <strain evidence="3">CIP111764</strain>
    </source>
</reference>
<evidence type="ECO:0000256" key="1">
    <source>
        <dbReference type="SAM" id="MobiDB-lite"/>
    </source>
</evidence>
<feature type="region of interest" description="Disordered" evidence="1">
    <location>
        <begin position="103"/>
        <end position="129"/>
    </location>
</feature>
<dbReference type="RefSeq" id="WP_187673530.1">
    <property type="nucleotide sequence ID" value="NZ_CAJFCI010000082.1"/>
</dbReference>
<dbReference type="InterPro" id="IPR038610">
    <property type="entry name" value="FliK-like_C_sf"/>
</dbReference>
<gene>
    <name evidence="3" type="ORF">PSEWESI4_04537</name>
</gene>
<evidence type="ECO:0000259" key="2">
    <source>
        <dbReference type="Pfam" id="PF02120"/>
    </source>
</evidence>
<proteinExistence type="predicted"/>
<dbReference type="InterPro" id="IPR021136">
    <property type="entry name" value="Flagellar_hook_control-like_C"/>
</dbReference>
<feature type="domain" description="Flagellar hook-length control protein-like C-terminal" evidence="2">
    <location>
        <begin position="236"/>
        <end position="316"/>
    </location>
</feature>